<keyword evidence="2" id="KW-1185">Reference proteome</keyword>
<dbReference type="EMBL" id="KV722771">
    <property type="protein sequence ID" value="OCH83897.1"/>
    <property type="molecule type" value="Genomic_DNA"/>
</dbReference>
<sequence>MDNPHVPRDRITNLSGLSVMPLLPLFMLKLQAWEYHRNHRNRHIEDSKEPRDAVDILELLKIASRKGIKCGGASNSWIPPILVQETKRRIGVWIDCQGPMDNDDWKAVGFDPPLPRDKFMMDPRTQDFFRSITISFGR</sequence>
<gene>
    <name evidence="1" type="ORF">OBBRIDRAFT_799533</name>
</gene>
<evidence type="ECO:0000313" key="1">
    <source>
        <dbReference type="EMBL" id="OCH83897.1"/>
    </source>
</evidence>
<proteinExistence type="predicted"/>
<accession>A0A8E2AL01</accession>
<dbReference type="AlphaFoldDB" id="A0A8E2AL01"/>
<dbReference type="OrthoDB" id="3133286at2759"/>
<name>A0A8E2AL01_9APHY</name>
<evidence type="ECO:0000313" key="2">
    <source>
        <dbReference type="Proteomes" id="UP000250043"/>
    </source>
</evidence>
<protein>
    <submittedName>
        <fullName evidence="1">Uncharacterized protein</fullName>
    </submittedName>
</protein>
<reference evidence="1 2" key="1">
    <citation type="submission" date="2016-07" db="EMBL/GenBank/DDBJ databases">
        <title>Draft genome of the white-rot fungus Obba rivulosa 3A-2.</title>
        <authorList>
            <consortium name="DOE Joint Genome Institute"/>
            <person name="Miettinen O."/>
            <person name="Riley R."/>
            <person name="Acob R."/>
            <person name="Barry K."/>
            <person name="Cullen D."/>
            <person name="De Vries R."/>
            <person name="Hainaut M."/>
            <person name="Hatakka A."/>
            <person name="Henrissat B."/>
            <person name="Hilden K."/>
            <person name="Kuo R."/>
            <person name="Labutti K."/>
            <person name="Lipzen A."/>
            <person name="Makela M.R."/>
            <person name="Sandor L."/>
            <person name="Spatafora J.W."/>
            <person name="Grigoriev I.V."/>
            <person name="Hibbett D.S."/>
        </authorList>
    </citation>
    <scope>NUCLEOTIDE SEQUENCE [LARGE SCALE GENOMIC DNA]</scope>
    <source>
        <strain evidence="1 2">3A-2</strain>
    </source>
</reference>
<dbReference type="Proteomes" id="UP000250043">
    <property type="component" value="Unassembled WGS sequence"/>
</dbReference>
<organism evidence="1 2">
    <name type="scientific">Obba rivulosa</name>
    <dbReference type="NCBI Taxonomy" id="1052685"/>
    <lineage>
        <taxon>Eukaryota</taxon>
        <taxon>Fungi</taxon>
        <taxon>Dikarya</taxon>
        <taxon>Basidiomycota</taxon>
        <taxon>Agaricomycotina</taxon>
        <taxon>Agaricomycetes</taxon>
        <taxon>Polyporales</taxon>
        <taxon>Gelatoporiaceae</taxon>
        <taxon>Obba</taxon>
    </lineage>
</organism>